<organism evidence="1 2">
    <name type="scientific">Paenibacillus albilobatus</name>
    <dbReference type="NCBI Taxonomy" id="2716884"/>
    <lineage>
        <taxon>Bacteria</taxon>
        <taxon>Bacillati</taxon>
        <taxon>Bacillota</taxon>
        <taxon>Bacilli</taxon>
        <taxon>Bacillales</taxon>
        <taxon>Paenibacillaceae</taxon>
        <taxon>Paenibacillus</taxon>
    </lineage>
</organism>
<comment type="caution">
    <text evidence="1">The sequence shown here is derived from an EMBL/GenBank/DDBJ whole genome shotgun (WGS) entry which is preliminary data.</text>
</comment>
<sequence length="98" mass="11419">MNPVMETLLGMKAFNDRFIAQDLLQDNRLRMNMLADCLNLAGNGKLCDELLLHLTYSVQLEERLLKLCLEKGWVIADASEQWKEDIKWARKARQMIKP</sequence>
<name>A0A920C9J4_9BACL</name>
<reference evidence="1" key="1">
    <citation type="submission" date="2021-03" db="EMBL/GenBank/DDBJ databases">
        <title>Antimicrobial resistance genes in bacteria isolated from Japanese honey, and their potential for conferring macrolide and lincosamide resistance in the American foulbrood pathogen Paenibacillus larvae.</title>
        <authorList>
            <person name="Okamoto M."/>
            <person name="Kumagai M."/>
            <person name="Kanamori H."/>
            <person name="Takamatsu D."/>
        </authorList>
    </citation>
    <scope>NUCLEOTIDE SEQUENCE</scope>
    <source>
        <strain evidence="1">J2TS6</strain>
    </source>
</reference>
<proteinExistence type="predicted"/>
<gene>
    <name evidence="1" type="ORF">J2TS6_10040</name>
</gene>
<protein>
    <submittedName>
        <fullName evidence="1">Uncharacterized protein</fullName>
    </submittedName>
</protein>
<accession>A0A920C9J4</accession>
<keyword evidence="2" id="KW-1185">Reference proteome</keyword>
<dbReference type="EMBL" id="BORQ01000001">
    <property type="protein sequence ID" value="GIO29863.1"/>
    <property type="molecule type" value="Genomic_DNA"/>
</dbReference>
<evidence type="ECO:0000313" key="2">
    <source>
        <dbReference type="Proteomes" id="UP000679779"/>
    </source>
</evidence>
<dbReference type="AlphaFoldDB" id="A0A920C9J4"/>
<evidence type="ECO:0000313" key="1">
    <source>
        <dbReference type="EMBL" id="GIO29863.1"/>
    </source>
</evidence>
<dbReference type="Proteomes" id="UP000679779">
    <property type="component" value="Unassembled WGS sequence"/>
</dbReference>